<dbReference type="GO" id="GO:0030246">
    <property type="term" value="F:carbohydrate binding"/>
    <property type="evidence" value="ECO:0007669"/>
    <property type="project" value="InterPro"/>
</dbReference>
<dbReference type="Pfam" id="PF13620">
    <property type="entry name" value="CarboxypepD_reg"/>
    <property type="match status" value="2"/>
</dbReference>
<dbReference type="SUPFAM" id="SSF49452">
    <property type="entry name" value="Starch-binding domain-like"/>
    <property type="match status" value="2"/>
</dbReference>
<evidence type="ECO:0000313" key="3">
    <source>
        <dbReference type="Proteomes" id="UP000006420"/>
    </source>
</evidence>
<dbReference type="AlphaFoldDB" id="F8X2H0"/>
<evidence type="ECO:0000256" key="1">
    <source>
        <dbReference type="SAM" id="SignalP"/>
    </source>
</evidence>
<keyword evidence="1" id="KW-0732">Signal</keyword>
<evidence type="ECO:0008006" key="4">
    <source>
        <dbReference type="Google" id="ProtNLM"/>
    </source>
</evidence>
<dbReference type="Gene3D" id="2.60.40.1120">
    <property type="entry name" value="Carboxypeptidase-like, regulatory domain"/>
    <property type="match status" value="2"/>
</dbReference>
<keyword evidence="3" id="KW-1185">Reference proteome</keyword>
<reference evidence="2 3" key="1">
    <citation type="submission" date="2011-04" db="EMBL/GenBank/DDBJ databases">
        <title>The Genome Sequence of Dysgonomonas mossii DSM 22836.</title>
        <authorList>
            <consortium name="The Broad Institute Genome Sequencing Platform"/>
            <person name="Earl A."/>
            <person name="Ward D."/>
            <person name="Feldgarden M."/>
            <person name="Gevers D."/>
            <person name="Pudlo N."/>
            <person name="Martens E."/>
            <person name="Allen-Vercoe E."/>
            <person name="Young S.K."/>
            <person name="Zeng Q."/>
            <person name="Gargeya S."/>
            <person name="Fitzgerald M."/>
            <person name="Haas B."/>
            <person name="Abouelleil A."/>
            <person name="Alvarado L."/>
            <person name="Arachchi H.M."/>
            <person name="Berlin A."/>
            <person name="Brown A."/>
            <person name="Chapman S.B."/>
            <person name="Chen Z."/>
            <person name="Dunbar C."/>
            <person name="Freedman E."/>
            <person name="Gearin G."/>
            <person name="Gellesch M."/>
            <person name="Goldberg J."/>
            <person name="Griggs A."/>
            <person name="Gujja S."/>
            <person name="Heiman D."/>
            <person name="Howarth C."/>
            <person name="Larson L."/>
            <person name="Lui A."/>
            <person name="MacDonald P.J.P."/>
            <person name="Mehta T."/>
            <person name="Montmayeur A."/>
            <person name="Murphy C."/>
            <person name="Neiman D."/>
            <person name="Pearson M."/>
            <person name="Priest M."/>
            <person name="Roberts A."/>
            <person name="Saif S."/>
            <person name="Shea T."/>
            <person name="Shenoy N."/>
            <person name="Sisk P."/>
            <person name="Stolte C."/>
            <person name="Sykes S."/>
            <person name="Yandava C."/>
            <person name="Wortman J."/>
            <person name="Nusbaum C."/>
            <person name="Birren B."/>
        </authorList>
    </citation>
    <scope>NUCLEOTIDE SEQUENCE [LARGE SCALE GENOMIC DNA]</scope>
    <source>
        <strain evidence="2 3">DSM 22836</strain>
    </source>
</reference>
<feature type="chain" id="PRO_5003380088" description="Carboxypeptidase regulatory-like domain-containing protein" evidence="1">
    <location>
        <begin position="33"/>
        <end position="616"/>
    </location>
</feature>
<dbReference type="STRING" id="742767.HMPREF9456_02570"/>
<feature type="signal peptide" evidence="1">
    <location>
        <begin position="1"/>
        <end position="32"/>
    </location>
</feature>
<dbReference type="InterPro" id="IPR013784">
    <property type="entry name" value="Carb-bd-like_fold"/>
</dbReference>
<dbReference type="Proteomes" id="UP000006420">
    <property type="component" value="Unassembled WGS sequence"/>
</dbReference>
<dbReference type="EMBL" id="ADLW01000013">
    <property type="protein sequence ID" value="EGK05768.1"/>
    <property type="molecule type" value="Genomic_DNA"/>
</dbReference>
<sequence length="616" mass="67085">MLTLNFYNMILMKKILRTFLFVAMLGGIVSVAASCSDDESERVDYGTVTGIVLDEMDAPISGVTVTISGVEETVTTGSDGKYTAQNVSIDSHSVKFSKDGFQTIGVTITAGKFDANKVATTSVKMVNASAKVVGTITDAKNGGAPLAGVTVSVSADESATSGSDGKFEIKNLVANDYTVTFTKANYVTITKTITKSDFVDGVATIDLRMGGVELLRGLTAEDLVTADKWYYNEYRGGGNADAYPHWDWACDYMCSLTFWGNWEEQWEGTTLRIRNDGADQKNPADLDVFDSFTYGSKKITEDNKILSVRLRTHNADPAAPAYFGVQVIDLSAADPVAVKVGDTKTHGSGNYADYHFDLSAYVGKEVIVAIGIYRQQTGDYWKQLVLRRIAFAQENVTNWDWIPGTEVIDGWKLTHEMVRSTMPHNKKSFTGISPISAGRDVNMATGYPAAYRAWRNVSHIGHEWSFVPLHKDPEVFPSEGYLIKTRGSGTAVNTKEPEAYFYSKFAIATGSNQLTLKTRNFGSNYTFFKLTAIKEDGTIVHVAPKSNTAQEASAAADGCWKFKHGAGGAGDPEAYASFVYDLSQFNGSNVVLAFGVYKGESNGDESKLVFYSINLN</sequence>
<dbReference type="eggNOG" id="COG1572">
    <property type="taxonomic scope" value="Bacteria"/>
</dbReference>
<comment type="caution">
    <text evidence="2">The sequence shown here is derived from an EMBL/GenBank/DDBJ whole genome shotgun (WGS) entry which is preliminary data.</text>
</comment>
<proteinExistence type="predicted"/>
<gene>
    <name evidence="2" type="ORF">HMPREF9456_02570</name>
</gene>
<organism evidence="2 3">
    <name type="scientific">Dysgonomonas mossii DSM 22836</name>
    <dbReference type="NCBI Taxonomy" id="742767"/>
    <lineage>
        <taxon>Bacteria</taxon>
        <taxon>Pseudomonadati</taxon>
        <taxon>Bacteroidota</taxon>
        <taxon>Bacteroidia</taxon>
        <taxon>Bacteroidales</taxon>
        <taxon>Dysgonomonadaceae</taxon>
        <taxon>Dysgonomonas</taxon>
    </lineage>
</organism>
<protein>
    <recommendedName>
        <fullName evidence="4">Carboxypeptidase regulatory-like domain-containing protein</fullName>
    </recommendedName>
</protein>
<accession>F8X2H0</accession>
<dbReference type="HOGENOM" id="CLU_445280_0_0_10"/>
<evidence type="ECO:0000313" key="2">
    <source>
        <dbReference type="EMBL" id="EGK05768.1"/>
    </source>
</evidence>
<name>F8X2H0_9BACT</name>